<reference evidence="1" key="1">
    <citation type="submission" date="2020-10" db="EMBL/GenBank/DDBJ databases">
        <authorList>
            <person name="Gilroy R."/>
        </authorList>
    </citation>
    <scope>NUCLEOTIDE SEQUENCE</scope>
    <source>
        <strain evidence="1">10192</strain>
    </source>
</reference>
<gene>
    <name evidence="1" type="ORF">IAC76_00505</name>
</gene>
<name>A0A9D9DL22_9BACT</name>
<organism evidence="1 2">
    <name type="scientific">Candidatus Scatousia excrementipullorum</name>
    <dbReference type="NCBI Taxonomy" id="2840936"/>
    <lineage>
        <taxon>Bacteria</taxon>
        <taxon>Candidatus Scatousia</taxon>
    </lineage>
</organism>
<evidence type="ECO:0000313" key="2">
    <source>
        <dbReference type="Proteomes" id="UP000823632"/>
    </source>
</evidence>
<proteinExistence type="predicted"/>
<dbReference type="SUPFAM" id="SSF56214">
    <property type="entry name" value="4'-phosphopantetheinyl transferase"/>
    <property type="match status" value="1"/>
</dbReference>
<comment type="caution">
    <text evidence="1">The sequence shown here is derived from an EMBL/GenBank/DDBJ whole genome shotgun (WGS) entry which is preliminary data.</text>
</comment>
<dbReference type="GO" id="GO:0000287">
    <property type="term" value="F:magnesium ion binding"/>
    <property type="evidence" value="ECO:0007669"/>
    <property type="project" value="InterPro"/>
</dbReference>
<reference evidence="1" key="2">
    <citation type="journal article" date="2021" name="PeerJ">
        <title>Extensive microbial diversity within the chicken gut microbiome revealed by metagenomics and culture.</title>
        <authorList>
            <person name="Gilroy R."/>
            <person name="Ravi A."/>
            <person name="Getino M."/>
            <person name="Pursley I."/>
            <person name="Horton D.L."/>
            <person name="Alikhan N.F."/>
            <person name="Baker D."/>
            <person name="Gharbi K."/>
            <person name="Hall N."/>
            <person name="Watson M."/>
            <person name="Adriaenssens E.M."/>
            <person name="Foster-Nyarko E."/>
            <person name="Jarju S."/>
            <person name="Secka A."/>
            <person name="Antonio M."/>
            <person name="Oren A."/>
            <person name="Chaudhuri R.R."/>
            <person name="La Ragione R."/>
            <person name="Hildebrand F."/>
            <person name="Pallen M.J."/>
        </authorList>
    </citation>
    <scope>NUCLEOTIDE SEQUENCE</scope>
    <source>
        <strain evidence="1">10192</strain>
    </source>
</reference>
<dbReference type="EMBL" id="JADIND010000009">
    <property type="protein sequence ID" value="MBO8429842.1"/>
    <property type="molecule type" value="Genomic_DNA"/>
</dbReference>
<sequence length="174" mass="20370">MEIYYINSDEFLKTHDSDFLRKYTDGCEFKSMKRFVQHALGRYLIKTAAQEIYRIENTEITIENDKPKFKHGGICFSISHSGKYIAAAFDRGECGLDIEEMKPRDLEALSKRYEREFTSTEDFYKFWTEYEAEIKLQQSPQAKYSAVFQKDFMLTVVSADSTFSQPSCISRFDA</sequence>
<dbReference type="AlphaFoldDB" id="A0A9D9DL22"/>
<evidence type="ECO:0008006" key="3">
    <source>
        <dbReference type="Google" id="ProtNLM"/>
    </source>
</evidence>
<protein>
    <recommendedName>
        <fullName evidence="3">4'-phosphopantetheinyl transferase domain-containing protein</fullName>
    </recommendedName>
</protein>
<dbReference type="InterPro" id="IPR037143">
    <property type="entry name" value="4-PPantetheinyl_Trfase_dom_sf"/>
</dbReference>
<evidence type="ECO:0000313" key="1">
    <source>
        <dbReference type="EMBL" id="MBO8429842.1"/>
    </source>
</evidence>
<dbReference type="Gene3D" id="3.90.470.20">
    <property type="entry name" value="4'-phosphopantetheinyl transferase domain"/>
    <property type="match status" value="1"/>
</dbReference>
<dbReference type="Proteomes" id="UP000823632">
    <property type="component" value="Unassembled WGS sequence"/>
</dbReference>
<dbReference type="GO" id="GO:0008897">
    <property type="term" value="F:holo-[acyl-carrier-protein] synthase activity"/>
    <property type="evidence" value="ECO:0007669"/>
    <property type="project" value="InterPro"/>
</dbReference>
<accession>A0A9D9DL22</accession>